<dbReference type="EMBL" id="AAXT01000005">
    <property type="protein sequence ID" value="EDO05574.1"/>
    <property type="molecule type" value="Genomic_DNA"/>
</dbReference>
<proteinExistence type="predicted"/>
<accession>A7AWZ6</accession>
<dbReference type="OMA" id="IDANIHV"/>
<dbReference type="PROSITE" id="PS00626">
    <property type="entry name" value="RCC1_2"/>
    <property type="match status" value="1"/>
</dbReference>
<protein>
    <submittedName>
        <fullName evidence="3">Regulator of chromosome condensation (RCC1) domain containing protein</fullName>
    </submittedName>
</protein>
<reference evidence="3" key="2">
    <citation type="submission" date="2007-08" db="EMBL/GenBank/DDBJ databases">
        <authorList>
            <person name="Nene V."/>
        </authorList>
    </citation>
    <scope>NUCLEOTIDE SEQUENCE</scope>
    <source>
        <strain evidence="3">T2Bo</strain>
    </source>
</reference>
<gene>
    <name evidence="3" type="ORF">BBOV_I004930</name>
</gene>
<dbReference type="Gene3D" id="2.130.10.30">
    <property type="entry name" value="Regulator of chromosome condensation 1/beta-lactamase-inhibitor protein II"/>
    <property type="match status" value="1"/>
</dbReference>
<dbReference type="Pfam" id="PF00415">
    <property type="entry name" value="RCC1"/>
    <property type="match status" value="3"/>
</dbReference>
<dbReference type="InterPro" id="IPR009091">
    <property type="entry name" value="RCC1/BLIP-II"/>
</dbReference>
<dbReference type="InterPro" id="IPR051210">
    <property type="entry name" value="Ub_ligase/GEF_domain"/>
</dbReference>
<evidence type="ECO:0000256" key="1">
    <source>
        <dbReference type="ARBA" id="ARBA00022737"/>
    </source>
</evidence>
<feature type="repeat" description="RCC1" evidence="2">
    <location>
        <begin position="192"/>
        <end position="243"/>
    </location>
</feature>
<reference evidence="3" key="1">
    <citation type="journal article" date="2007" name="PLoS Pathog.">
        <title>Genome sequence of Babesia bovis and comparative analysis of apicomplexan hemoprotozoa.</title>
        <authorList>
            <person name="Brayton K.A."/>
            <person name="Lau A.O.T."/>
            <person name="Herndon D.R."/>
            <person name="Hannick L."/>
            <person name="Kappmeyer L.S."/>
            <person name="Berens S.J."/>
            <person name="Bidwell S.L."/>
            <person name="Brown W.C."/>
            <person name="Crabtree J."/>
            <person name="Fadrosh D."/>
            <person name="Feldblum T."/>
            <person name="Forberger H.A."/>
            <person name="Haas B.J."/>
            <person name="Howell J.M."/>
            <person name="Khouri H."/>
            <person name="Koo H."/>
            <person name="Mann D.J."/>
            <person name="Norimine J."/>
            <person name="Paulsen I.T."/>
            <person name="Radune D."/>
            <person name="Ren Q."/>
            <person name="Smith R.K. Jr."/>
            <person name="Suarez C.E."/>
            <person name="White O."/>
            <person name="Wortman J.R."/>
            <person name="Knowles D.P. Jr."/>
            <person name="McElwain T.F."/>
            <person name="Nene V.M."/>
        </authorList>
    </citation>
    <scope>NUCLEOTIDE SEQUENCE [LARGE SCALE GENOMIC DNA]</scope>
    <source>
        <strain evidence="3">T2Bo</strain>
    </source>
</reference>
<dbReference type="PANTHER" id="PTHR22870:SF408">
    <property type="entry name" value="OS09G0560450 PROTEIN"/>
    <property type="match status" value="1"/>
</dbReference>
<comment type="caution">
    <text evidence="3">The sequence shown here is derived from an EMBL/GenBank/DDBJ whole genome shotgun (WGS) entry which is preliminary data.</text>
</comment>
<dbReference type="InterPro" id="IPR000408">
    <property type="entry name" value="Reg_chr_condens"/>
</dbReference>
<feature type="repeat" description="RCC1" evidence="2">
    <location>
        <begin position="120"/>
        <end position="191"/>
    </location>
</feature>
<dbReference type="eggNOG" id="KOG1426">
    <property type="taxonomic scope" value="Eukaryota"/>
</dbReference>
<sequence>MEQSDNDEQQPKKPTQIPKVVALGINHALCVTKTLAFRQGDTNLNDNQGDATKVIDANIHVHSWGKGSFNCLGHGLEEHLTKTPKNIQYFERKNVAQVSCGDYHSAVLILPNGARKGDGGTVFTFGLGTAGRLGYALKGNTHHTGELGNDQENEAPWCTAYPQPVGLSVNLKHNVVSLACGANHTLVTTVDGSLFSWGMGAFGVLGTGDCANQFIPVRVKFPMEAFMASCAAGCRHSFGLDDLGRIWSWGYGGKLLNG</sequence>
<feature type="repeat" description="RCC1" evidence="2">
    <location>
        <begin position="59"/>
        <end position="111"/>
    </location>
</feature>
<evidence type="ECO:0000256" key="2">
    <source>
        <dbReference type="PROSITE-ProRule" id="PRU00235"/>
    </source>
</evidence>
<dbReference type="VEuPathDB" id="PiroplasmaDB:BBOV_I004930"/>
<dbReference type="InParanoid" id="A7AWZ6"/>
<dbReference type="PROSITE" id="PS50012">
    <property type="entry name" value="RCC1_3"/>
    <property type="match status" value="3"/>
</dbReference>
<dbReference type="AlphaFoldDB" id="A7AWZ6"/>
<dbReference type="SUPFAM" id="SSF50985">
    <property type="entry name" value="RCC1/BLIP-II"/>
    <property type="match status" value="1"/>
</dbReference>
<dbReference type="STRING" id="5865.A7AWZ6"/>
<organism evidence="3">
    <name type="scientific">Babesia bovis</name>
    <dbReference type="NCBI Taxonomy" id="5865"/>
    <lineage>
        <taxon>Eukaryota</taxon>
        <taxon>Sar</taxon>
        <taxon>Alveolata</taxon>
        <taxon>Apicomplexa</taxon>
        <taxon>Aconoidasida</taxon>
        <taxon>Piroplasmida</taxon>
        <taxon>Babesiidae</taxon>
        <taxon>Babesia</taxon>
    </lineage>
</organism>
<keyword evidence="1" id="KW-0677">Repeat</keyword>
<evidence type="ECO:0000313" key="3">
    <source>
        <dbReference type="EMBL" id="EDO05574.1"/>
    </source>
</evidence>
<name>A7AWZ6_BABBO</name>
<dbReference type="PANTHER" id="PTHR22870">
    <property type="entry name" value="REGULATOR OF CHROMOSOME CONDENSATION"/>
    <property type="match status" value="1"/>
</dbReference>